<gene>
    <name evidence="2" type="ORF">EZS28_014345</name>
</gene>
<evidence type="ECO:0000256" key="1">
    <source>
        <dbReference type="SAM" id="MobiDB-lite"/>
    </source>
</evidence>
<dbReference type="OrthoDB" id="6140287at2759"/>
<feature type="region of interest" description="Disordered" evidence="1">
    <location>
        <begin position="442"/>
        <end position="466"/>
    </location>
</feature>
<protein>
    <submittedName>
        <fullName evidence="2">Uncharacterized protein</fullName>
    </submittedName>
</protein>
<reference evidence="2 3" key="1">
    <citation type="submission" date="2019-03" db="EMBL/GenBank/DDBJ databases">
        <title>Single cell metagenomics reveals metabolic interactions within the superorganism composed of flagellate Streblomastix strix and complex community of Bacteroidetes bacteria on its surface.</title>
        <authorList>
            <person name="Treitli S.C."/>
            <person name="Kolisko M."/>
            <person name="Husnik F."/>
            <person name="Keeling P."/>
            <person name="Hampl V."/>
        </authorList>
    </citation>
    <scope>NUCLEOTIDE SEQUENCE [LARGE SCALE GENOMIC DNA]</scope>
    <source>
        <strain evidence="2">ST1C</strain>
    </source>
</reference>
<proteinExistence type="predicted"/>
<evidence type="ECO:0000313" key="2">
    <source>
        <dbReference type="EMBL" id="KAA6390129.1"/>
    </source>
</evidence>
<dbReference type="EMBL" id="SNRW01003331">
    <property type="protein sequence ID" value="KAA6390129.1"/>
    <property type="molecule type" value="Genomic_DNA"/>
</dbReference>
<feature type="region of interest" description="Disordered" evidence="1">
    <location>
        <begin position="111"/>
        <end position="133"/>
    </location>
</feature>
<feature type="compositionally biased region" description="Basic and acidic residues" evidence="1">
    <location>
        <begin position="117"/>
        <end position="130"/>
    </location>
</feature>
<comment type="caution">
    <text evidence="2">The sequence shown here is derived from an EMBL/GenBank/DDBJ whole genome shotgun (WGS) entry which is preliminary data.</text>
</comment>
<name>A0A5J4W6N3_9EUKA</name>
<dbReference type="AlphaFoldDB" id="A0A5J4W6N3"/>
<sequence length="478" mass="54414">MKNLHKYGTPIWVEQEPNDILSNNVVNKASHQRTLASASDIVKRWHPIIELEQGSIADRHIGDNEIHGITGQENIETEVYQKCIKDIRFFGMEMVHNELYNSINSIQSQTVETQVEQTDRNCQQERKSEDQESNINYQGDQLLKDVVGRCIIVCDDIAQSINISSIQEYLERHMQEGEKITGRPDLVVRKYQEELAKLLREYSTQRNINHGCFGNQLRSCLETSTNRGGSNLQDMIGVNNEYNKLSKHREMTAILMAFRNYHKILHKEVESQIGTITECEKDQEAIFGEQSEIGNGAYSKVQESNCRLSEPHCSKFGLLCEAKNVGLSIGNIKTSCTAELLNLSNQQTSQKLLQLATLPPSLRNKRLQFQLVSKNPFLLPSLSQVLDGLRKVTEDKAEAVLIISDWKGQVRSRCIEDMTMEEVDFSEADVCFGMGQVVKDPHQQLPSGRMKDVRQTSVHQENSYKGKLANELDQKMKL</sequence>
<dbReference type="Proteomes" id="UP000324800">
    <property type="component" value="Unassembled WGS sequence"/>
</dbReference>
<evidence type="ECO:0000313" key="3">
    <source>
        <dbReference type="Proteomes" id="UP000324800"/>
    </source>
</evidence>
<accession>A0A5J4W6N3</accession>
<organism evidence="2 3">
    <name type="scientific">Streblomastix strix</name>
    <dbReference type="NCBI Taxonomy" id="222440"/>
    <lineage>
        <taxon>Eukaryota</taxon>
        <taxon>Metamonada</taxon>
        <taxon>Preaxostyla</taxon>
        <taxon>Oxymonadida</taxon>
        <taxon>Streblomastigidae</taxon>
        <taxon>Streblomastix</taxon>
    </lineage>
</organism>